<evidence type="ECO:0000313" key="2">
    <source>
        <dbReference type="EMBL" id="QKS56512.1"/>
    </source>
</evidence>
<dbReference type="OrthoDB" id="2655446at2"/>
<gene>
    <name evidence="1" type="ORF">DFQ00_105314</name>
    <name evidence="2" type="ORF">HUB98_09270</name>
</gene>
<accession>A0A2V4VSS8</accession>
<protein>
    <submittedName>
        <fullName evidence="1">Uncharacterized protein</fullName>
    </submittedName>
</protein>
<reference evidence="2 4" key="2">
    <citation type="submission" date="2020-06" db="EMBL/GenBank/DDBJ databases">
        <title>Complete genome of Paenibacillus barcinonensis KACC11450.</title>
        <authorList>
            <person name="Kim M."/>
            <person name="Park Y.-J."/>
            <person name="Shin J.-H."/>
        </authorList>
    </citation>
    <scope>NUCLEOTIDE SEQUENCE [LARGE SCALE GENOMIC DNA]</scope>
    <source>
        <strain evidence="2 4">KACC11450</strain>
    </source>
</reference>
<dbReference type="EMBL" id="QJSW01000005">
    <property type="protein sequence ID" value="PYE49810.1"/>
    <property type="molecule type" value="Genomic_DNA"/>
</dbReference>
<proteinExistence type="predicted"/>
<name>A0A2V4VSS8_PAEBA</name>
<keyword evidence="4" id="KW-1185">Reference proteome</keyword>
<dbReference type="Proteomes" id="UP000247790">
    <property type="component" value="Unassembled WGS sequence"/>
</dbReference>
<evidence type="ECO:0000313" key="4">
    <source>
        <dbReference type="Proteomes" id="UP000509327"/>
    </source>
</evidence>
<dbReference type="AlphaFoldDB" id="A0A2V4VSS8"/>
<evidence type="ECO:0000313" key="3">
    <source>
        <dbReference type="Proteomes" id="UP000247790"/>
    </source>
</evidence>
<sequence length="76" mass="8403">MSEQLAQMIIDNYIASTLALRESSAVPSTEAAVSIDAYRSERMNVFLRWQNAAASLRELPTEYMVHAVAAIDQITA</sequence>
<reference evidence="1 3" key="1">
    <citation type="submission" date="2018-06" db="EMBL/GenBank/DDBJ databases">
        <title>Genomic Encyclopedia of Type Strains, Phase III (KMG-III): the genomes of soil and plant-associated and newly described type strains.</title>
        <authorList>
            <person name="Whitman W."/>
        </authorList>
    </citation>
    <scope>NUCLEOTIDE SEQUENCE [LARGE SCALE GENOMIC DNA]</scope>
    <source>
        <strain evidence="1 3">CECT 7022</strain>
    </source>
</reference>
<evidence type="ECO:0000313" key="1">
    <source>
        <dbReference type="EMBL" id="PYE49810.1"/>
    </source>
</evidence>
<dbReference type="EMBL" id="CP054614">
    <property type="protein sequence ID" value="QKS56512.1"/>
    <property type="molecule type" value="Genomic_DNA"/>
</dbReference>
<dbReference type="Proteomes" id="UP000509327">
    <property type="component" value="Chromosome"/>
</dbReference>
<organism evidence="1 3">
    <name type="scientific">Paenibacillus barcinonensis</name>
    <dbReference type="NCBI Taxonomy" id="198119"/>
    <lineage>
        <taxon>Bacteria</taxon>
        <taxon>Bacillati</taxon>
        <taxon>Bacillota</taxon>
        <taxon>Bacilli</taxon>
        <taxon>Bacillales</taxon>
        <taxon>Paenibacillaceae</taxon>
        <taxon>Paenibacillus</taxon>
    </lineage>
</organism>
<dbReference type="RefSeq" id="WP_110896485.1">
    <property type="nucleotide sequence ID" value="NZ_CP054614.1"/>
</dbReference>